<organism evidence="1 2">
    <name type="scientific">candidate division WOR-1 bacterium RIFOXYB2_FULL_36_35</name>
    <dbReference type="NCBI Taxonomy" id="1802578"/>
    <lineage>
        <taxon>Bacteria</taxon>
        <taxon>Bacillati</taxon>
        <taxon>Saganbacteria</taxon>
    </lineage>
</organism>
<name>A0A1F4S8K3_UNCSA</name>
<dbReference type="EMBL" id="MEUA01000014">
    <property type="protein sequence ID" value="OGC16073.1"/>
    <property type="molecule type" value="Genomic_DNA"/>
</dbReference>
<evidence type="ECO:0008006" key="3">
    <source>
        <dbReference type="Google" id="ProtNLM"/>
    </source>
</evidence>
<sequence length="191" mass="22038">MATYISILRGINVSGQKKIKMEALKALYESLGLKNIIVYIQSGNVIFESKETDIKKLTIKIEKRIKTSFGFDVVVFIKSKNDLQKIFSKNPFTKKDPKSIYITFLSDIPENIPTEEINRVKDKSEEFVFLGKEIFLFCPNGYGRTKLSNNFFEGKLKLSATTRNWNTINKLLRLLSIKNRNIIFNKNEALL</sequence>
<dbReference type="InterPro" id="IPR012545">
    <property type="entry name" value="DUF1697"/>
</dbReference>
<gene>
    <name evidence="1" type="ORF">A2290_00085</name>
</gene>
<dbReference type="Proteomes" id="UP000177905">
    <property type="component" value="Unassembled WGS sequence"/>
</dbReference>
<proteinExistence type="predicted"/>
<dbReference type="Pfam" id="PF08002">
    <property type="entry name" value="DUF1697"/>
    <property type="match status" value="1"/>
</dbReference>
<comment type="caution">
    <text evidence="1">The sequence shown here is derived from an EMBL/GenBank/DDBJ whole genome shotgun (WGS) entry which is preliminary data.</text>
</comment>
<dbReference type="PANTHER" id="PTHR36439">
    <property type="entry name" value="BLL4334 PROTEIN"/>
    <property type="match status" value="1"/>
</dbReference>
<dbReference type="Gene3D" id="3.30.70.1260">
    <property type="entry name" value="bacterial protein sp0830 like"/>
    <property type="match status" value="1"/>
</dbReference>
<dbReference type="PIRSF" id="PIRSF008502">
    <property type="entry name" value="UCP008502"/>
    <property type="match status" value="1"/>
</dbReference>
<protein>
    <recommendedName>
        <fullName evidence="3">DUF1697 domain-containing protein</fullName>
    </recommendedName>
</protein>
<accession>A0A1F4S8K3</accession>
<evidence type="ECO:0000313" key="1">
    <source>
        <dbReference type="EMBL" id="OGC16073.1"/>
    </source>
</evidence>
<dbReference type="PANTHER" id="PTHR36439:SF1">
    <property type="entry name" value="DUF1697 DOMAIN-CONTAINING PROTEIN"/>
    <property type="match status" value="1"/>
</dbReference>
<dbReference type="Gene3D" id="3.30.70.1280">
    <property type="entry name" value="SP0830-like domains"/>
    <property type="match status" value="1"/>
</dbReference>
<reference evidence="1 2" key="1">
    <citation type="journal article" date="2016" name="Nat. Commun.">
        <title>Thousands of microbial genomes shed light on interconnected biogeochemical processes in an aquifer system.</title>
        <authorList>
            <person name="Anantharaman K."/>
            <person name="Brown C.T."/>
            <person name="Hug L.A."/>
            <person name="Sharon I."/>
            <person name="Castelle C.J."/>
            <person name="Probst A.J."/>
            <person name="Thomas B.C."/>
            <person name="Singh A."/>
            <person name="Wilkins M.J."/>
            <person name="Karaoz U."/>
            <person name="Brodie E.L."/>
            <person name="Williams K.H."/>
            <person name="Hubbard S.S."/>
            <person name="Banfield J.F."/>
        </authorList>
    </citation>
    <scope>NUCLEOTIDE SEQUENCE [LARGE SCALE GENOMIC DNA]</scope>
</reference>
<dbReference type="AlphaFoldDB" id="A0A1F4S8K3"/>
<dbReference type="SUPFAM" id="SSF160379">
    <property type="entry name" value="SP0830-like"/>
    <property type="match status" value="1"/>
</dbReference>
<evidence type="ECO:0000313" key="2">
    <source>
        <dbReference type="Proteomes" id="UP000177905"/>
    </source>
</evidence>